<dbReference type="PANTHER" id="PTHR10869">
    <property type="entry name" value="PROLYL 4-HYDROXYLASE ALPHA SUBUNIT"/>
    <property type="match status" value="1"/>
</dbReference>
<gene>
    <name evidence="6" type="ORF">HERI1096_LOCUS16838</name>
</gene>
<evidence type="ECO:0000256" key="1">
    <source>
        <dbReference type="ARBA" id="ARBA00022723"/>
    </source>
</evidence>
<evidence type="ECO:0000256" key="4">
    <source>
        <dbReference type="SAM" id="MobiDB-lite"/>
    </source>
</evidence>
<dbReference type="PROSITE" id="PS51471">
    <property type="entry name" value="FE2OG_OXY"/>
    <property type="match status" value="1"/>
</dbReference>
<dbReference type="GO" id="GO:0005783">
    <property type="term" value="C:endoplasmic reticulum"/>
    <property type="evidence" value="ECO:0007669"/>
    <property type="project" value="TreeGrafter"/>
</dbReference>
<protein>
    <recommendedName>
        <fullName evidence="5">Fe2OG dioxygenase domain-containing protein</fullName>
    </recommendedName>
</protein>
<organism evidence="6">
    <name type="scientific">Haptolina ericina</name>
    <dbReference type="NCBI Taxonomy" id="156174"/>
    <lineage>
        <taxon>Eukaryota</taxon>
        <taxon>Haptista</taxon>
        <taxon>Haptophyta</taxon>
        <taxon>Prymnesiophyceae</taxon>
        <taxon>Prymnesiales</taxon>
        <taxon>Prymnesiaceae</taxon>
        <taxon>Haptolina</taxon>
    </lineage>
</organism>
<keyword evidence="3" id="KW-0560">Oxidoreductase</keyword>
<evidence type="ECO:0000313" key="6">
    <source>
        <dbReference type="EMBL" id="CAE0116153.1"/>
    </source>
</evidence>
<comment type="similarity">
    <text evidence="3">Belongs to the iron/ascorbate-dependent oxidoreductase family.</text>
</comment>
<dbReference type="GO" id="GO:0004656">
    <property type="term" value="F:procollagen-proline 4-dioxygenase activity"/>
    <property type="evidence" value="ECO:0007669"/>
    <property type="project" value="TreeGrafter"/>
</dbReference>
<dbReference type="EMBL" id="HBHX01030237">
    <property type="protein sequence ID" value="CAE0116153.1"/>
    <property type="molecule type" value="Transcribed_RNA"/>
</dbReference>
<keyword evidence="2 3" id="KW-0408">Iron</keyword>
<reference evidence="6" key="1">
    <citation type="submission" date="2021-01" db="EMBL/GenBank/DDBJ databases">
        <authorList>
            <person name="Corre E."/>
            <person name="Pelletier E."/>
            <person name="Niang G."/>
            <person name="Scheremetjew M."/>
            <person name="Finn R."/>
            <person name="Kale V."/>
            <person name="Holt S."/>
            <person name="Cochrane G."/>
            <person name="Meng A."/>
            <person name="Brown T."/>
            <person name="Cohen L."/>
        </authorList>
    </citation>
    <scope>NUCLEOTIDE SEQUENCE</scope>
    <source>
        <strain evidence="6">CCMP281</strain>
    </source>
</reference>
<evidence type="ECO:0000256" key="2">
    <source>
        <dbReference type="ARBA" id="ARBA00023004"/>
    </source>
</evidence>
<dbReference type="GO" id="GO:0046872">
    <property type="term" value="F:metal ion binding"/>
    <property type="evidence" value="ECO:0007669"/>
    <property type="project" value="UniProtKB-KW"/>
</dbReference>
<keyword evidence="1 3" id="KW-0479">Metal-binding</keyword>
<dbReference type="Gene3D" id="2.60.120.620">
    <property type="entry name" value="q2cbj1_9rhob like domain"/>
    <property type="match status" value="1"/>
</dbReference>
<evidence type="ECO:0000259" key="5">
    <source>
        <dbReference type="PROSITE" id="PS51471"/>
    </source>
</evidence>
<feature type="domain" description="Fe2OG dioxygenase" evidence="5">
    <location>
        <begin position="8"/>
        <end position="124"/>
    </location>
</feature>
<feature type="region of interest" description="Disordered" evidence="4">
    <location>
        <begin position="185"/>
        <end position="222"/>
    </location>
</feature>
<proteinExistence type="inferred from homology"/>
<accession>A0A7S3EYN0</accession>
<sequence length="222" mass="25105">MVGLRDSNANAFQLLSYDPDASYHVHTDCTQGGDLLNDMQARMASVLLYLTSDESYGGGGTGFPQIERSFKPKMGDALVFYNWNGRECDERTSHLSETNHGPGTKHVLQRWYLYRQDRFFDFKPWRNNDDVGFRRPWQAVVHCEDVNAHLEASEELLSCRWYNKPQDFVHRPLDRGGNPPGYQLTPLVTAAKGGTAGSTEAKRRGPRATRGLKPSKPAKEEL</sequence>
<evidence type="ECO:0000256" key="3">
    <source>
        <dbReference type="RuleBase" id="RU003682"/>
    </source>
</evidence>
<dbReference type="AlphaFoldDB" id="A0A7S3EYN0"/>
<dbReference type="Pfam" id="PF13640">
    <property type="entry name" value="2OG-FeII_Oxy_3"/>
    <property type="match status" value="1"/>
</dbReference>
<dbReference type="InterPro" id="IPR044862">
    <property type="entry name" value="Pro_4_hyd_alph_FE2OG_OXY"/>
</dbReference>
<dbReference type="InterPro" id="IPR005123">
    <property type="entry name" value="Oxoglu/Fe-dep_dioxygenase_dom"/>
</dbReference>
<dbReference type="PANTHER" id="PTHR10869:SF180">
    <property type="entry name" value="FE2OG DIOXYGENASE DOMAIN-CONTAINING PROTEIN"/>
    <property type="match status" value="1"/>
</dbReference>
<dbReference type="InterPro" id="IPR045054">
    <property type="entry name" value="P4HA-like"/>
</dbReference>
<name>A0A7S3EYN0_9EUKA</name>